<dbReference type="Proteomes" id="UP000092460">
    <property type="component" value="Unassembled WGS sequence"/>
</dbReference>
<sequence>MFLAIPTPSSSRYTSAFVSGETNATETLSITSPHNSNCKKSFAAYADDADDDSDNCNANSLAFVIEHRSLLLNTHQIWLLDTSIASKIDDICHHYLTRKHRFRS</sequence>
<keyword evidence="2" id="KW-1185">Reference proteome</keyword>
<accession>A0A1B0AZX9</accession>
<dbReference type="EMBL" id="JXJN01006486">
    <property type="status" value="NOT_ANNOTATED_CDS"/>
    <property type="molecule type" value="Genomic_DNA"/>
</dbReference>
<organism evidence="1 2">
    <name type="scientific">Glossina palpalis gambiensis</name>
    <dbReference type="NCBI Taxonomy" id="67801"/>
    <lineage>
        <taxon>Eukaryota</taxon>
        <taxon>Metazoa</taxon>
        <taxon>Ecdysozoa</taxon>
        <taxon>Arthropoda</taxon>
        <taxon>Hexapoda</taxon>
        <taxon>Insecta</taxon>
        <taxon>Pterygota</taxon>
        <taxon>Neoptera</taxon>
        <taxon>Endopterygota</taxon>
        <taxon>Diptera</taxon>
        <taxon>Brachycera</taxon>
        <taxon>Muscomorpha</taxon>
        <taxon>Hippoboscoidea</taxon>
        <taxon>Glossinidae</taxon>
        <taxon>Glossina</taxon>
    </lineage>
</organism>
<reference evidence="1" key="2">
    <citation type="submission" date="2020-05" db="UniProtKB">
        <authorList>
            <consortium name="EnsemblMetazoa"/>
        </authorList>
    </citation>
    <scope>IDENTIFICATION</scope>
    <source>
        <strain evidence="1">IAEA</strain>
    </source>
</reference>
<dbReference type="VEuPathDB" id="VectorBase:GPPI014296"/>
<dbReference type="EnsemblMetazoa" id="GPPI014296-RA">
    <property type="protein sequence ID" value="GPPI014296-PA"/>
    <property type="gene ID" value="GPPI014296"/>
</dbReference>
<name>A0A1B0AZX9_9MUSC</name>
<evidence type="ECO:0000313" key="2">
    <source>
        <dbReference type="Proteomes" id="UP000092460"/>
    </source>
</evidence>
<reference evidence="2" key="1">
    <citation type="submission" date="2015-01" db="EMBL/GenBank/DDBJ databases">
        <authorList>
            <person name="Aksoy S."/>
            <person name="Warren W."/>
            <person name="Wilson R.K."/>
        </authorList>
    </citation>
    <scope>NUCLEOTIDE SEQUENCE [LARGE SCALE GENOMIC DNA]</scope>
    <source>
        <strain evidence="2">IAEA</strain>
    </source>
</reference>
<dbReference type="AlphaFoldDB" id="A0A1B0AZX9"/>
<evidence type="ECO:0000313" key="1">
    <source>
        <dbReference type="EnsemblMetazoa" id="GPPI014296-PA"/>
    </source>
</evidence>
<protein>
    <submittedName>
        <fullName evidence="1">Uncharacterized protein</fullName>
    </submittedName>
</protein>
<proteinExistence type="predicted"/>